<feature type="compositionally biased region" description="Basic residues" evidence="13">
    <location>
        <begin position="1"/>
        <end position="10"/>
    </location>
</feature>
<dbReference type="PANTHER" id="PTHR15362:SF15">
    <property type="entry name" value="PHOSPHATIDYLSERINE SYNTHASE 1"/>
    <property type="match status" value="1"/>
</dbReference>
<feature type="transmembrane region" description="Helical" evidence="12">
    <location>
        <begin position="109"/>
        <end position="129"/>
    </location>
</feature>
<comment type="similarity">
    <text evidence="4 12">Belongs to the phosphatidyl serine synthase family.</text>
</comment>
<dbReference type="UniPathway" id="UPA00948"/>
<proteinExistence type="inferred from homology"/>
<comment type="catalytic activity">
    <reaction evidence="12">
        <text>a 1,2-diacyl-sn-glycero-3-phosphoethanolamine + L-serine = a 1,2-diacyl-sn-glycero-3-phospho-L-serine + ethanolamine</text>
        <dbReference type="Rhea" id="RHEA:27606"/>
        <dbReference type="ChEBI" id="CHEBI:33384"/>
        <dbReference type="ChEBI" id="CHEBI:57262"/>
        <dbReference type="ChEBI" id="CHEBI:57603"/>
        <dbReference type="ChEBI" id="CHEBI:64612"/>
        <dbReference type="EC" id="2.7.8.29"/>
    </reaction>
</comment>
<dbReference type="PANTHER" id="PTHR15362">
    <property type="entry name" value="PHOSPHATIDYLINOSITOL SYNTHASE"/>
    <property type="match status" value="1"/>
</dbReference>
<feature type="transmembrane region" description="Helical" evidence="12">
    <location>
        <begin position="79"/>
        <end position="97"/>
    </location>
</feature>
<evidence type="ECO:0000256" key="13">
    <source>
        <dbReference type="SAM" id="MobiDB-lite"/>
    </source>
</evidence>
<evidence type="ECO:0000256" key="8">
    <source>
        <dbReference type="ARBA" id="ARBA00022989"/>
    </source>
</evidence>
<keyword evidence="10 12" id="KW-0472">Membrane</keyword>
<feature type="transmembrane region" description="Helical" evidence="12">
    <location>
        <begin position="190"/>
        <end position="207"/>
    </location>
</feature>
<evidence type="ECO:0000256" key="6">
    <source>
        <dbReference type="ARBA" id="ARBA00022692"/>
    </source>
</evidence>
<dbReference type="KEGG" id="lsm:121117938"/>
<keyword evidence="12" id="KW-0444">Lipid biosynthesis</keyword>
<feature type="region of interest" description="Disordered" evidence="13">
    <location>
        <begin position="1"/>
        <end position="28"/>
    </location>
</feature>
<evidence type="ECO:0000256" key="2">
    <source>
        <dbReference type="ARBA" id="ARBA00004916"/>
    </source>
</evidence>
<dbReference type="Pfam" id="PF03034">
    <property type="entry name" value="PSS"/>
    <property type="match status" value="1"/>
</dbReference>
<keyword evidence="6 12" id="KW-0812">Transmembrane</keyword>
<evidence type="ECO:0000313" key="14">
    <source>
        <dbReference type="EMBL" id="CDW17600.1"/>
    </source>
</evidence>
<feature type="transmembrane region" description="Helical" evidence="12">
    <location>
        <begin position="393"/>
        <end position="412"/>
    </location>
</feature>
<evidence type="ECO:0000256" key="12">
    <source>
        <dbReference type="RuleBase" id="RU368094"/>
    </source>
</evidence>
<evidence type="ECO:0000256" key="11">
    <source>
        <dbReference type="ARBA" id="ARBA00023264"/>
    </source>
</evidence>
<evidence type="ECO:0000256" key="9">
    <source>
        <dbReference type="ARBA" id="ARBA00023098"/>
    </source>
</evidence>
<comment type="pathway">
    <text evidence="3">Lipid metabolism.</text>
</comment>
<comment type="pathway">
    <text evidence="2 12">Phospholipid metabolism; phosphatidylserine biosynthesis.</text>
</comment>
<dbReference type="InterPro" id="IPR004277">
    <property type="entry name" value="PSS"/>
</dbReference>
<keyword evidence="7 12" id="KW-0256">Endoplasmic reticulum</keyword>
<keyword evidence="9 12" id="KW-0443">Lipid metabolism</keyword>
<name>A0A0K2SVS3_LEPSM</name>
<comment type="function">
    <text evidence="12">Catalyzes a base-exchange reaction in which the polar head group of phosphatidylethanolamine (PE) is replaced by L-serine.</text>
</comment>
<protein>
    <recommendedName>
        <fullName evidence="12">Phosphatidylserine synthase</fullName>
        <ecNumber evidence="12">2.7.8.29</ecNumber>
    </recommendedName>
    <alternativeName>
        <fullName evidence="12">Serine-exchange enzyme</fullName>
    </alternativeName>
</protein>
<evidence type="ECO:0000256" key="7">
    <source>
        <dbReference type="ARBA" id="ARBA00022824"/>
    </source>
</evidence>
<keyword evidence="12" id="KW-0594">Phospholipid biosynthesis</keyword>
<evidence type="ECO:0000256" key="1">
    <source>
        <dbReference type="ARBA" id="ARBA00004477"/>
    </source>
</evidence>
<dbReference type="RefSeq" id="XP_040568403.1">
    <property type="nucleotide sequence ID" value="XM_040712469.2"/>
</dbReference>
<dbReference type="GO" id="GO:0005789">
    <property type="term" value="C:endoplasmic reticulum membrane"/>
    <property type="evidence" value="ECO:0007669"/>
    <property type="project" value="UniProtKB-SubCell"/>
</dbReference>
<dbReference type="EMBL" id="HACA01000238">
    <property type="protein sequence ID" value="CDW17599.1"/>
    <property type="molecule type" value="Transcribed_RNA"/>
</dbReference>
<dbReference type="GO" id="GO:0006659">
    <property type="term" value="P:phosphatidylserine biosynthetic process"/>
    <property type="evidence" value="ECO:0007669"/>
    <property type="project" value="UniProtKB-UniRule"/>
</dbReference>
<comment type="subcellular location">
    <subcellularLocation>
        <location evidence="1 12">Endoplasmic reticulum membrane</location>
        <topology evidence="1 12">Multi-pass membrane protein</topology>
    </subcellularLocation>
</comment>
<evidence type="ECO:0000256" key="3">
    <source>
        <dbReference type="ARBA" id="ARBA00005189"/>
    </source>
</evidence>
<keyword evidence="5 12" id="KW-0808">Transferase</keyword>
<evidence type="ECO:0000256" key="10">
    <source>
        <dbReference type="ARBA" id="ARBA00023136"/>
    </source>
</evidence>
<dbReference type="OrthoDB" id="10265393at2759"/>
<keyword evidence="8 12" id="KW-1133">Transmembrane helix</keyword>
<reference evidence="14" key="1">
    <citation type="submission" date="2014-05" db="EMBL/GenBank/DDBJ databases">
        <authorList>
            <person name="Chronopoulou M."/>
        </authorList>
    </citation>
    <scope>NUCLEOTIDE SEQUENCE</scope>
    <source>
        <tissue evidence="14">Whole organism</tissue>
    </source>
</reference>
<evidence type="ECO:0000256" key="5">
    <source>
        <dbReference type="ARBA" id="ARBA00022679"/>
    </source>
</evidence>
<dbReference type="GeneID" id="121117938"/>
<dbReference type="EMBL" id="HACA01000239">
    <property type="protein sequence ID" value="CDW17600.1"/>
    <property type="molecule type" value="Transcribed_RNA"/>
</dbReference>
<dbReference type="EC" id="2.7.8.29" evidence="12"/>
<sequence length="441" mass="51936">MKRGNSKKKVRSESVMEDNASSDEEEEDRFTIINERPVDDISVNFFYKPHTISLLLLSVVGISVIAFSRDENMDSRSNIWVGLLNTFVFFMMISVLSFPHGPFTRPHPILWRMVFGVSVIYLLIIQFLIQQDYNTVRGVIIWFDPKMANYSIDKEKEYGAQCWDISMEKLWAHLDWFAFGHYWGWGMKALIIRHYGICWSISIMWELTEMAFGHLLPNFYECWWDNIILDVLICNGLGIFTGMTVCRWLEMREYHWESFKEIRTTKGKVKRVLLQFTPESWSSIRWMDPSCSKMRVVFVTQFMLIWQTVELNTFFLKHIFPMPVEHPICVIRILMFGLIAAPATRQYYMYMTDTQVKRLGTQTWVFLCICLSELILNIKFGLDLFSQTQISKIGLWLLMVVLTSALGTLFSMKISKWRHQSKQTRIHNGAKDQLVERTKSD</sequence>
<organism evidence="14">
    <name type="scientific">Lepeophtheirus salmonis</name>
    <name type="common">Salmon louse</name>
    <name type="synonym">Caligus salmonis</name>
    <dbReference type="NCBI Taxonomy" id="72036"/>
    <lineage>
        <taxon>Eukaryota</taxon>
        <taxon>Metazoa</taxon>
        <taxon>Ecdysozoa</taxon>
        <taxon>Arthropoda</taxon>
        <taxon>Crustacea</taxon>
        <taxon>Multicrustacea</taxon>
        <taxon>Hexanauplia</taxon>
        <taxon>Copepoda</taxon>
        <taxon>Siphonostomatoida</taxon>
        <taxon>Caligidae</taxon>
        <taxon>Lepeophtheirus</taxon>
    </lineage>
</organism>
<evidence type="ECO:0000256" key="4">
    <source>
        <dbReference type="ARBA" id="ARBA00008671"/>
    </source>
</evidence>
<feature type="transmembrane region" description="Helical" evidence="12">
    <location>
        <begin position="364"/>
        <end position="381"/>
    </location>
</feature>
<feature type="transmembrane region" description="Helical" evidence="12">
    <location>
        <begin position="227"/>
        <end position="249"/>
    </location>
</feature>
<accession>A0A0K2SVS3</accession>
<feature type="transmembrane region" description="Helical" evidence="12">
    <location>
        <begin position="50"/>
        <end position="67"/>
    </location>
</feature>
<keyword evidence="11 12" id="KW-1208">Phospholipid metabolism</keyword>
<dbReference type="GO" id="GO:0106245">
    <property type="term" value="F:L-serine-phosphatidylethanolamine phosphatidyltransferase activity"/>
    <property type="evidence" value="ECO:0007669"/>
    <property type="project" value="UniProtKB-UniRule"/>
</dbReference>
<dbReference type="AlphaFoldDB" id="A0A0K2SVS3"/>